<proteinExistence type="predicted"/>
<comment type="caution">
    <text evidence="1">The sequence shown here is derived from an EMBL/GenBank/DDBJ whole genome shotgun (WGS) entry which is preliminary data.</text>
</comment>
<protein>
    <submittedName>
        <fullName evidence="1">Uncharacterized protein</fullName>
    </submittedName>
</protein>
<name>A0A5N6K3V9_MONLA</name>
<dbReference type="OrthoDB" id="1414216at2759"/>
<dbReference type="Proteomes" id="UP000326757">
    <property type="component" value="Unassembled WGS sequence"/>
</dbReference>
<organism evidence="1 2">
    <name type="scientific">Monilinia laxa</name>
    <name type="common">Brown rot fungus</name>
    <name type="synonym">Sclerotinia laxa</name>
    <dbReference type="NCBI Taxonomy" id="61186"/>
    <lineage>
        <taxon>Eukaryota</taxon>
        <taxon>Fungi</taxon>
        <taxon>Dikarya</taxon>
        <taxon>Ascomycota</taxon>
        <taxon>Pezizomycotina</taxon>
        <taxon>Leotiomycetes</taxon>
        <taxon>Helotiales</taxon>
        <taxon>Sclerotiniaceae</taxon>
        <taxon>Monilinia</taxon>
    </lineage>
</organism>
<reference evidence="1 2" key="1">
    <citation type="submission" date="2019-06" db="EMBL/GenBank/DDBJ databases">
        <title>Genome Sequence of the Brown Rot Fungal Pathogen Monilinia laxa.</title>
        <authorList>
            <person name="De Miccolis Angelini R.M."/>
            <person name="Landi L."/>
            <person name="Abate D."/>
            <person name="Pollastro S."/>
            <person name="Romanazzi G."/>
            <person name="Faretra F."/>
        </authorList>
    </citation>
    <scope>NUCLEOTIDE SEQUENCE [LARGE SCALE GENOMIC DNA]</scope>
    <source>
        <strain evidence="1 2">Mlax316</strain>
    </source>
</reference>
<keyword evidence="2" id="KW-1185">Reference proteome</keyword>
<evidence type="ECO:0000313" key="1">
    <source>
        <dbReference type="EMBL" id="KAB8297072.1"/>
    </source>
</evidence>
<evidence type="ECO:0000313" key="2">
    <source>
        <dbReference type="Proteomes" id="UP000326757"/>
    </source>
</evidence>
<dbReference type="AlphaFoldDB" id="A0A5N6K3V9"/>
<gene>
    <name evidence="1" type="ORF">EYC80_002461</name>
</gene>
<dbReference type="EMBL" id="VIGI01000008">
    <property type="protein sequence ID" value="KAB8297072.1"/>
    <property type="molecule type" value="Genomic_DNA"/>
</dbReference>
<sequence length="106" mass="12082">MSFSNSLKEASKVAKTRNDLDVVTQRDAVISIGRRKFIKIHFLNRCINTKFSIAPFTYSVVELAGSFTSDSTSYTYICIVTATRHFFFEENSLINHNFDTFMAGSY</sequence>
<accession>A0A5N6K3V9</accession>